<feature type="region of interest" description="Disordered" evidence="1">
    <location>
        <begin position="1"/>
        <end position="31"/>
    </location>
</feature>
<dbReference type="OrthoDB" id="3428054at2"/>
<feature type="compositionally biased region" description="Basic residues" evidence="1">
    <location>
        <begin position="1"/>
        <end position="10"/>
    </location>
</feature>
<gene>
    <name evidence="2" type="ORF">SAMN05216252_118156</name>
</gene>
<evidence type="ECO:0000313" key="2">
    <source>
        <dbReference type="EMBL" id="SNT26580.1"/>
    </source>
</evidence>
<evidence type="ECO:0000256" key="1">
    <source>
        <dbReference type="SAM" id="MobiDB-lite"/>
    </source>
</evidence>
<keyword evidence="3" id="KW-1185">Reference proteome</keyword>
<evidence type="ECO:0000313" key="3">
    <source>
        <dbReference type="Proteomes" id="UP000198280"/>
    </source>
</evidence>
<name>A0A239L8G6_9ACTN</name>
<dbReference type="EMBL" id="FZOF01000018">
    <property type="protein sequence ID" value="SNT26580.1"/>
    <property type="molecule type" value="Genomic_DNA"/>
</dbReference>
<feature type="region of interest" description="Disordered" evidence="1">
    <location>
        <begin position="283"/>
        <end position="310"/>
    </location>
</feature>
<organism evidence="2 3">
    <name type="scientific">Actinacidiphila glaucinigra</name>
    <dbReference type="NCBI Taxonomy" id="235986"/>
    <lineage>
        <taxon>Bacteria</taxon>
        <taxon>Bacillati</taxon>
        <taxon>Actinomycetota</taxon>
        <taxon>Actinomycetes</taxon>
        <taxon>Kitasatosporales</taxon>
        <taxon>Streptomycetaceae</taxon>
        <taxon>Actinacidiphila</taxon>
    </lineage>
</organism>
<dbReference type="RefSeq" id="WP_089226847.1">
    <property type="nucleotide sequence ID" value="NZ_FZOF01000018.1"/>
</dbReference>
<dbReference type="Proteomes" id="UP000198280">
    <property type="component" value="Unassembled WGS sequence"/>
</dbReference>
<proteinExistence type="predicted"/>
<protein>
    <submittedName>
        <fullName evidence="2">Uncharacterized protein</fullName>
    </submittedName>
</protein>
<dbReference type="AlphaFoldDB" id="A0A239L8G6"/>
<reference evidence="2 3" key="1">
    <citation type="submission" date="2017-06" db="EMBL/GenBank/DDBJ databases">
        <authorList>
            <person name="Kim H.J."/>
            <person name="Triplett B.A."/>
        </authorList>
    </citation>
    <scope>NUCLEOTIDE SEQUENCE [LARGE SCALE GENOMIC DNA]</scope>
    <source>
        <strain evidence="2 3">CGMCC 4.1858</strain>
    </source>
</reference>
<accession>A0A239L8G6</accession>
<sequence length="310" mass="33358">MAHTKHRKQSSRPARGAARSGRRTLRRESPTTVAVLTDPADFAAMRGYRSFTFDDHPTYLRQIEGLLRSLASRGVHVRVGPFDPDEYAEYCAGTGHDPDSSRSRTRYAADVTTTGPTVPYTGQPLALLVTELEYETGRQATWERASGILADAGDCSGCGDDLARTSFDRASQALMRLLEAAGPGHHHLVCSVPAEDTTLLAAMHARCDEQGMVHLVEAEALVCCTVLAAGFAEDSPGGLVLRSGAGTGQPPPDRPDEVRGWTLRDGWLQPLTEAQVFNAYCTDAESGDPVPPEPGVVHRPGFVLPPPEDD</sequence>